<dbReference type="AlphaFoldDB" id="A0A6G0S5X0"/>
<reference evidence="2 3" key="1">
    <citation type="submission" date="2018-09" db="EMBL/GenBank/DDBJ databases">
        <title>Genomic investigation of the strawberry pathogen Phytophthora fragariae indicates pathogenicity is determined by transcriptional variation in three key races.</title>
        <authorList>
            <person name="Adams T.M."/>
            <person name="Armitage A.D."/>
            <person name="Sobczyk M.K."/>
            <person name="Bates H.J."/>
            <person name="Dunwell J.M."/>
            <person name="Nellist C.F."/>
            <person name="Harrison R.J."/>
        </authorList>
    </citation>
    <scope>NUCLEOTIDE SEQUENCE [LARGE SCALE GENOMIC DNA]</scope>
    <source>
        <strain evidence="2 3">NOV-77</strain>
    </source>
</reference>
<organism evidence="2 3">
    <name type="scientific">Phytophthora fragariae</name>
    <dbReference type="NCBI Taxonomy" id="53985"/>
    <lineage>
        <taxon>Eukaryota</taxon>
        <taxon>Sar</taxon>
        <taxon>Stramenopiles</taxon>
        <taxon>Oomycota</taxon>
        <taxon>Peronosporomycetes</taxon>
        <taxon>Peronosporales</taxon>
        <taxon>Peronosporaceae</taxon>
        <taxon>Phytophthora</taxon>
    </lineage>
</organism>
<feature type="compositionally biased region" description="Polar residues" evidence="1">
    <location>
        <begin position="109"/>
        <end position="123"/>
    </location>
</feature>
<gene>
    <name evidence="2" type="ORF">PF008_g6333</name>
</gene>
<feature type="compositionally biased region" description="Low complexity" evidence="1">
    <location>
        <begin position="43"/>
        <end position="54"/>
    </location>
</feature>
<dbReference type="EMBL" id="QXFY01000248">
    <property type="protein sequence ID" value="KAE9350647.1"/>
    <property type="molecule type" value="Genomic_DNA"/>
</dbReference>
<sequence length="156" mass="17579">MRTAMASRGWQLCGSGVLAKVAGSDSLPKIARPKSHARRRQASSELSLRSAESVTSRRRTRAREAERTPSRTLRRSCVVQQQLNEEIHLIPRVNHQLVKKPLSKEVVQKQPSKSNSQLKQPESPNYWCLASTGPTAEDRRKGEHEGCVRTWARSTQ</sequence>
<feature type="compositionally biased region" description="Basic residues" evidence="1">
    <location>
        <begin position="31"/>
        <end position="41"/>
    </location>
</feature>
<feature type="region of interest" description="Disordered" evidence="1">
    <location>
        <begin position="104"/>
        <end position="156"/>
    </location>
</feature>
<accession>A0A6G0S5X0</accession>
<name>A0A6G0S5X0_9STRA</name>
<evidence type="ECO:0000313" key="3">
    <source>
        <dbReference type="Proteomes" id="UP000486351"/>
    </source>
</evidence>
<comment type="caution">
    <text evidence="2">The sequence shown here is derived from an EMBL/GenBank/DDBJ whole genome shotgun (WGS) entry which is preliminary data.</text>
</comment>
<protein>
    <submittedName>
        <fullName evidence="2">Uncharacterized protein</fullName>
    </submittedName>
</protein>
<evidence type="ECO:0000256" key="1">
    <source>
        <dbReference type="SAM" id="MobiDB-lite"/>
    </source>
</evidence>
<proteinExistence type="predicted"/>
<evidence type="ECO:0000313" key="2">
    <source>
        <dbReference type="EMBL" id="KAE9350647.1"/>
    </source>
</evidence>
<feature type="compositionally biased region" description="Basic and acidic residues" evidence="1">
    <location>
        <begin position="136"/>
        <end position="147"/>
    </location>
</feature>
<dbReference type="Proteomes" id="UP000486351">
    <property type="component" value="Unassembled WGS sequence"/>
</dbReference>
<feature type="region of interest" description="Disordered" evidence="1">
    <location>
        <begin position="29"/>
        <end position="73"/>
    </location>
</feature>